<dbReference type="EMBL" id="CADCTX010000613">
    <property type="protein sequence ID" value="CAA9333017.1"/>
    <property type="molecule type" value="Genomic_DNA"/>
</dbReference>
<dbReference type="InterPro" id="IPR038717">
    <property type="entry name" value="Tc1-like_DDE_dom"/>
</dbReference>
<reference evidence="2" key="1">
    <citation type="submission" date="2020-02" db="EMBL/GenBank/DDBJ databases">
        <authorList>
            <person name="Meier V. D."/>
        </authorList>
    </citation>
    <scope>NUCLEOTIDE SEQUENCE</scope>
    <source>
        <strain evidence="2">AVDCRST_MAG40</strain>
    </source>
</reference>
<dbReference type="AlphaFoldDB" id="A0A6J4LID5"/>
<dbReference type="InterPro" id="IPR036397">
    <property type="entry name" value="RNaseH_sf"/>
</dbReference>
<dbReference type="Pfam" id="PF13358">
    <property type="entry name" value="DDE_3"/>
    <property type="match status" value="1"/>
</dbReference>
<gene>
    <name evidence="2" type="ORF">AVDCRST_MAG40-2009</name>
</gene>
<evidence type="ECO:0000259" key="1">
    <source>
        <dbReference type="Pfam" id="PF13358"/>
    </source>
</evidence>
<accession>A0A6J4LID5</accession>
<proteinExistence type="predicted"/>
<protein>
    <submittedName>
        <fullName evidence="2">Mobile element protein</fullName>
    </submittedName>
</protein>
<dbReference type="Gene3D" id="3.30.420.10">
    <property type="entry name" value="Ribonuclease H-like superfamily/Ribonuclease H"/>
    <property type="match status" value="1"/>
</dbReference>
<evidence type="ECO:0000313" key="2">
    <source>
        <dbReference type="EMBL" id="CAA9333017.1"/>
    </source>
</evidence>
<organism evidence="2">
    <name type="scientific">uncultured Gemmatimonadaceae bacterium</name>
    <dbReference type="NCBI Taxonomy" id="246130"/>
    <lineage>
        <taxon>Bacteria</taxon>
        <taxon>Pseudomonadati</taxon>
        <taxon>Gemmatimonadota</taxon>
        <taxon>Gemmatimonadia</taxon>
        <taxon>Gemmatimonadales</taxon>
        <taxon>Gemmatimonadaceae</taxon>
        <taxon>environmental samples</taxon>
    </lineage>
</organism>
<feature type="domain" description="Tc1-like transposase DDE" evidence="1">
    <location>
        <begin position="8"/>
        <end position="84"/>
    </location>
</feature>
<sequence length="137" mass="16123">MIAETHRRHRSVEFRRYLDTIVDAVPPEPDVHLVLDNAATHKTARIRRWLLMRPRYHVHFTPTSSSCLNLVECWFSILQRRELARGVYRSTYALEQALRQYVTATNTEAKPFVWTKSADEILASVARFCRRTSNSRH</sequence>
<name>A0A6J4LID5_9BACT</name>
<dbReference type="GO" id="GO:0003676">
    <property type="term" value="F:nucleic acid binding"/>
    <property type="evidence" value="ECO:0007669"/>
    <property type="project" value="InterPro"/>
</dbReference>